<feature type="domain" description="DUF7455" evidence="1">
    <location>
        <begin position="2"/>
        <end position="55"/>
    </location>
</feature>
<dbReference type="RefSeq" id="WP_056213457.1">
    <property type="nucleotide sequence ID" value="NZ_SDPQ02000001.1"/>
</dbReference>
<dbReference type="AlphaFoldDB" id="A0A5M4FJQ7"/>
<evidence type="ECO:0000259" key="1">
    <source>
        <dbReference type="Pfam" id="PF24254"/>
    </source>
</evidence>
<dbReference type="InterPro" id="IPR055878">
    <property type="entry name" value="DUF7455"/>
</dbReference>
<gene>
    <name evidence="2" type="ORF">ESP70_002420</name>
</gene>
<evidence type="ECO:0000313" key="2">
    <source>
        <dbReference type="EMBL" id="KAA1400449.1"/>
    </source>
</evidence>
<name>A0A5M4FJQ7_9ACTN</name>
<keyword evidence="3" id="KW-1185">Reference proteome</keyword>
<reference evidence="2" key="1">
    <citation type="submission" date="2019-09" db="EMBL/GenBank/DDBJ databases">
        <authorList>
            <person name="Li J."/>
        </authorList>
    </citation>
    <scope>NUCLEOTIDE SEQUENCE [LARGE SCALE GENOMIC DNA]</scope>
    <source>
        <strain evidence="2">JCM 14732</strain>
    </source>
</reference>
<evidence type="ECO:0000313" key="3">
    <source>
        <dbReference type="Proteomes" id="UP000380867"/>
    </source>
</evidence>
<accession>A0A5M4FJQ7</accession>
<dbReference type="Proteomes" id="UP000380867">
    <property type="component" value="Unassembled WGS sequence"/>
</dbReference>
<sequence>MLSSLDRCDRCGAQAYVRVTLGGGGELMFCAHHARQHEDKLREMSALIHDESERLAATPSTFADEDA</sequence>
<dbReference type="EMBL" id="SDPQ02000001">
    <property type="protein sequence ID" value="KAA1400449.1"/>
    <property type="molecule type" value="Genomic_DNA"/>
</dbReference>
<comment type="caution">
    <text evidence="2">The sequence shown here is derived from an EMBL/GenBank/DDBJ whole genome shotgun (WGS) entry which is preliminary data.</text>
</comment>
<organism evidence="2 3">
    <name type="scientific">Aeromicrobium ginsengisoli</name>
    <dbReference type="NCBI Taxonomy" id="363867"/>
    <lineage>
        <taxon>Bacteria</taxon>
        <taxon>Bacillati</taxon>
        <taxon>Actinomycetota</taxon>
        <taxon>Actinomycetes</taxon>
        <taxon>Propionibacteriales</taxon>
        <taxon>Nocardioidaceae</taxon>
        <taxon>Aeromicrobium</taxon>
    </lineage>
</organism>
<dbReference type="OrthoDB" id="3539048at2"/>
<dbReference type="Pfam" id="PF24254">
    <property type="entry name" value="DUF7455"/>
    <property type="match status" value="1"/>
</dbReference>
<protein>
    <recommendedName>
        <fullName evidence="1">DUF7455 domain-containing protein</fullName>
    </recommendedName>
</protein>
<proteinExistence type="predicted"/>